<keyword evidence="2" id="KW-0813">Transport</keyword>
<feature type="transmembrane region" description="Helical" evidence="7">
    <location>
        <begin position="291"/>
        <end position="310"/>
    </location>
</feature>
<evidence type="ECO:0000256" key="2">
    <source>
        <dbReference type="ARBA" id="ARBA00022448"/>
    </source>
</evidence>
<keyword evidence="6 7" id="KW-0472">Membrane</keyword>
<dbReference type="NCBIfam" id="TIGR00797">
    <property type="entry name" value="matE"/>
    <property type="match status" value="1"/>
</dbReference>
<evidence type="ECO:0000313" key="9">
    <source>
        <dbReference type="Proteomes" id="UP001208567"/>
    </source>
</evidence>
<feature type="transmembrane region" description="Helical" evidence="7">
    <location>
        <begin position="137"/>
        <end position="158"/>
    </location>
</feature>
<dbReference type="InterPro" id="IPR002528">
    <property type="entry name" value="MATE_fam"/>
</dbReference>
<feature type="transmembrane region" description="Helical" evidence="7">
    <location>
        <begin position="99"/>
        <end position="117"/>
    </location>
</feature>
<keyword evidence="9" id="KW-1185">Reference proteome</keyword>
<dbReference type="PANTHER" id="PTHR43549">
    <property type="entry name" value="MULTIDRUG RESISTANCE PROTEIN YPNP-RELATED"/>
    <property type="match status" value="1"/>
</dbReference>
<evidence type="ECO:0000256" key="5">
    <source>
        <dbReference type="ARBA" id="ARBA00022989"/>
    </source>
</evidence>
<evidence type="ECO:0000256" key="6">
    <source>
        <dbReference type="ARBA" id="ARBA00023136"/>
    </source>
</evidence>
<comment type="caution">
    <text evidence="8">The sequence shown here is derived from an EMBL/GenBank/DDBJ whole genome shotgun (WGS) entry which is preliminary data.</text>
</comment>
<dbReference type="PANTHER" id="PTHR43549:SF2">
    <property type="entry name" value="MULTIDRUG RESISTANCE PROTEIN NORM-RELATED"/>
    <property type="match status" value="1"/>
</dbReference>
<evidence type="ECO:0000256" key="3">
    <source>
        <dbReference type="ARBA" id="ARBA00022475"/>
    </source>
</evidence>
<feature type="transmembrane region" description="Helical" evidence="7">
    <location>
        <begin position="170"/>
        <end position="190"/>
    </location>
</feature>
<evidence type="ECO:0000313" key="8">
    <source>
        <dbReference type="EMBL" id="GLC31527.1"/>
    </source>
</evidence>
<accession>A0ABQ5N8F1</accession>
<keyword evidence="5 7" id="KW-1133">Transmembrane helix</keyword>
<feature type="transmembrane region" description="Helical" evidence="7">
    <location>
        <begin position="49"/>
        <end position="67"/>
    </location>
</feature>
<feature type="transmembrane region" description="Helical" evidence="7">
    <location>
        <begin position="396"/>
        <end position="421"/>
    </location>
</feature>
<evidence type="ECO:0000256" key="4">
    <source>
        <dbReference type="ARBA" id="ARBA00022692"/>
    </source>
</evidence>
<dbReference type="Pfam" id="PF01554">
    <property type="entry name" value="MatE"/>
    <property type="match status" value="2"/>
</dbReference>
<dbReference type="InterPro" id="IPR052031">
    <property type="entry name" value="Membrane_Transporter-Flippase"/>
</dbReference>
<evidence type="ECO:0000256" key="1">
    <source>
        <dbReference type="ARBA" id="ARBA00004651"/>
    </source>
</evidence>
<name>A0ABQ5N8F1_9CLOT</name>
<feature type="transmembrane region" description="Helical" evidence="7">
    <location>
        <begin position="368"/>
        <end position="389"/>
    </location>
</feature>
<dbReference type="InterPro" id="IPR048279">
    <property type="entry name" value="MdtK-like"/>
</dbReference>
<proteinExistence type="predicted"/>
<protein>
    <submittedName>
        <fullName evidence="8">MATE family efflux transporter</fullName>
    </submittedName>
</protein>
<sequence>MGKTDSRELLQGNILENLLKMSIPTMLGFVFQSVYDIIDIIWIGRISASAVAGVTIFATIFWLVEVLNEIIGTSSISIISQSYGSGDEERTKLAVEQTFTFKALVAVIASLIIIMILKPLLHFFSSDQEVLKAALDFGYIRIFFLPIMFSSYTVNTALRCLGDAKRPMIFMAIAAVLNIILDPIFMFKTIPFINLPGFNLGVFGAGLATVISISFSFIVGFYILMSGKTKIKPSIKGLFKLNKEIDWKLVTIGLPSGFEVLLRNLSGLVTLKLVSLYGTSAVAAIGIGNRLFGFAFMPLVGFAMGSSAIVGQCLGGHDIKRAKSTVREAVIINVVLMIIISLAALIFPKTIMAIFIDSPDVIEAGIPMLRIVTPGLIASGIFMGLGSVFSGSGHNIPFLISSIIARWGVQVPLLFAIIYLLHLPIAFVWLSYLIAELVELVVIYISYHKGTWESKRV</sequence>
<keyword evidence="3" id="KW-1003">Cell membrane</keyword>
<comment type="subcellular location">
    <subcellularLocation>
        <location evidence="1">Cell membrane</location>
        <topology evidence="1">Multi-pass membrane protein</topology>
    </subcellularLocation>
</comment>
<dbReference type="RefSeq" id="WP_264850850.1">
    <property type="nucleotide sequence ID" value="NZ_BRXR01000001.1"/>
</dbReference>
<dbReference type="CDD" id="cd13137">
    <property type="entry name" value="MATE_NorM_like"/>
    <property type="match status" value="1"/>
</dbReference>
<dbReference type="Proteomes" id="UP001208567">
    <property type="component" value="Unassembled WGS sequence"/>
</dbReference>
<evidence type="ECO:0000256" key="7">
    <source>
        <dbReference type="SAM" id="Phobius"/>
    </source>
</evidence>
<gene>
    <name evidence="8" type="ORF">bsdE14_29370</name>
</gene>
<feature type="transmembrane region" description="Helical" evidence="7">
    <location>
        <begin position="330"/>
        <end position="356"/>
    </location>
</feature>
<reference evidence="8 9" key="1">
    <citation type="journal article" date="2024" name="Int. J. Syst. Evol. Microbiol.">
        <title>Clostridium omnivorum sp. nov., isolated from anoxic soil under the treatment of reductive soil disinfestation.</title>
        <authorList>
            <person name="Ueki A."/>
            <person name="Tonouchi A."/>
            <person name="Kaku N."/>
            <person name="Honma S."/>
            <person name="Ueki K."/>
        </authorList>
    </citation>
    <scope>NUCLEOTIDE SEQUENCE [LARGE SCALE GENOMIC DNA]</scope>
    <source>
        <strain evidence="8 9">E14</strain>
    </source>
</reference>
<keyword evidence="4 7" id="KW-0812">Transmembrane</keyword>
<dbReference type="EMBL" id="BRXR01000001">
    <property type="protein sequence ID" value="GLC31527.1"/>
    <property type="molecule type" value="Genomic_DNA"/>
</dbReference>
<feature type="transmembrane region" description="Helical" evidence="7">
    <location>
        <begin position="202"/>
        <end position="224"/>
    </location>
</feature>
<dbReference type="PIRSF" id="PIRSF006603">
    <property type="entry name" value="DinF"/>
    <property type="match status" value="1"/>
</dbReference>
<feature type="transmembrane region" description="Helical" evidence="7">
    <location>
        <begin position="265"/>
        <end position="285"/>
    </location>
</feature>
<feature type="transmembrane region" description="Helical" evidence="7">
    <location>
        <begin position="427"/>
        <end position="447"/>
    </location>
</feature>
<organism evidence="8 9">
    <name type="scientific">Clostridium omnivorum</name>
    <dbReference type="NCBI Taxonomy" id="1604902"/>
    <lineage>
        <taxon>Bacteria</taxon>
        <taxon>Bacillati</taxon>
        <taxon>Bacillota</taxon>
        <taxon>Clostridia</taxon>
        <taxon>Eubacteriales</taxon>
        <taxon>Clostridiaceae</taxon>
        <taxon>Clostridium</taxon>
    </lineage>
</organism>